<proteinExistence type="predicted"/>
<protein>
    <recommendedName>
        <fullName evidence="3">Reverse transcriptase</fullName>
    </recommendedName>
</protein>
<evidence type="ECO:0000313" key="2">
    <source>
        <dbReference type="Proteomes" id="UP001556367"/>
    </source>
</evidence>
<keyword evidence="2" id="KW-1185">Reference proteome</keyword>
<dbReference type="Proteomes" id="UP001556367">
    <property type="component" value="Unassembled WGS sequence"/>
</dbReference>
<organism evidence="1 2">
    <name type="scientific">Hohenbuehelia grisea</name>
    <dbReference type="NCBI Taxonomy" id="104357"/>
    <lineage>
        <taxon>Eukaryota</taxon>
        <taxon>Fungi</taxon>
        <taxon>Dikarya</taxon>
        <taxon>Basidiomycota</taxon>
        <taxon>Agaricomycotina</taxon>
        <taxon>Agaricomycetes</taxon>
        <taxon>Agaricomycetidae</taxon>
        <taxon>Agaricales</taxon>
        <taxon>Pleurotineae</taxon>
        <taxon>Pleurotaceae</taxon>
        <taxon>Hohenbuehelia</taxon>
    </lineage>
</organism>
<evidence type="ECO:0008006" key="3">
    <source>
        <dbReference type="Google" id="ProtNLM"/>
    </source>
</evidence>
<evidence type="ECO:0000313" key="1">
    <source>
        <dbReference type="EMBL" id="KAL0946881.1"/>
    </source>
</evidence>
<accession>A0ABR3IU93</accession>
<comment type="caution">
    <text evidence="1">The sequence shown here is derived from an EMBL/GenBank/DDBJ whole genome shotgun (WGS) entry which is preliminary data.</text>
</comment>
<gene>
    <name evidence="1" type="ORF">HGRIS_013047</name>
</gene>
<sequence>MNAGYAVQGLLRDLNHHIPTFRNMARVTLADWTCMPGHCVYPLADAGLAFSFNRQTRNFPSNWITAHSILREQRISIRQTDLSYVYSGDAALRHILRLTPVGTQSPLLSLDVVALERRHITHMRHLVNWDYQPGNLRDRPIAVVLPALRTSLAGTTALLAAERVAHWLAAHAWDVLTPDHDLLVPPPLGEPWRLALPRDIRMHQAEQLLISLCRLALNPGHGTGANIAVSDASMVPAAAHRGAHRSVIAAAASDAASIAVSLASFEKSAGILHGEVYAIIIAYLLSKLARTPVDILYSDHQNSTRLINDALRHPPLQHAWSARTGRPLYRWLMHILSPESPDAQPNLAYTPAHTGNLSTPALANTFVDSLAGSAQAQAIPPVAAPVPTFTMDDFMIYTPAHSYVDTDPRLFVEETMVDTLANDFKSFRPASFMSLSLYDSHPPPEHPYVRASAAYSATVQLYAHSQQLDTKLTRFVCLKNTTPWCSFGCDRLETAHHIFVVCPSFKGFRDAARKTVHEETSAILENADLAEQYGRVVEASLLLFSDTHIWPARRSHFFLGVIPPVLQAADAGLLHSRTLTRVAGIWHSTAIRLAARIWGDYKRRTNTRPRHMTSRRTPLSLPPHLQHLAITNSSDNL</sequence>
<reference evidence="2" key="1">
    <citation type="submission" date="2024-06" db="EMBL/GenBank/DDBJ databases">
        <title>Multi-omics analyses provide insights into the biosynthesis of the anticancer antibiotic pleurotin in Hohenbuehelia grisea.</title>
        <authorList>
            <person name="Weaver J.A."/>
            <person name="Alberti F."/>
        </authorList>
    </citation>
    <scope>NUCLEOTIDE SEQUENCE [LARGE SCALE GENOMIC DNA]</scope>
    <source>
        <strain evidence="2">T-177</strain>
    </source>
</reference>
<dbReference type="EMBL" id="JASNQZ010000015">
    <property type="protein sequence ID" value="KAL0946881.1"/>
    <property type="molecule type" value="Genomic_DNA"/>
</dbReference>
<name>A0ABR3IU93_9AGAR</name>